<keyword evidence="4" id="KW-0862">Zinc</keyword>
<dbReference type="InterPro" id="IPR052035">
    <property type="entry name" value="ZnF_BED_domain_contain"/>
</dbReference>
<keyword evidence="5" id="KW-0539">Nucleus</keyword>
<gene>
    <name evidence="6" type="ORF">Scaly_1059000</name>
</gene>
<reference evidence="6" key="2">
    <citation type="journal article" date="2024" name="Plant">
        <title>Genomic evolution and insights into agronomic trait innovations of Sesamum species.</title>
        <authorList>
            <person name="Miao H."/>
            <person name="Wang L."/>
            <person name="Qu L."/>
            <person name="Liu H."/>
            <person name="Sun Y."/>
            <person name="Le M."/>
            <person name="Wang Q."/>
            <person name="Wei S."/>
            <person name="Zheng Y."/>
            <person name="Lin W."/>
            <person name="Duan Y."/>
            <person name="Cao H."/>
            <person name="Xiong S."/>
            <person name="Wang X."/>
            <person name="Wei L."/>
            <person name="Li C."/>
            <person name="Ma Q."/>
            <person name="Ju M."/>
            <person name="Zhao R."/>
            <person name="Li G."/>
            <person name="Mu C."/>
            <person name="Tian Q."/>
            <person name="Mei H."/>
            <person name="Zhang T."/>
            <person name="Gao T."/>
            <person name="Zhang H."/>
        </authorList>
    </citation>
    <scope>NUCLEOTIDE SEQUENCE</scope>
    <source>
        <strain evidence="6">KEN8</strain>
    </source>
</reference>
<dbReference type="GO" id="GO:0005634">
    <property type="term" value="C:nucleus"/>
    <property type="evidence" value="ECO:0007669"/>
    <property type="project" value="UniProtKB-SubCell"/>
</dbReference>
<dbReference type="GO" id="GO:0008270">
    <property type="term" value="F:zinc ion binding"/>
    <property type="evidence" value="ECO:0007669"/>
    <property type="project" value="UniProtKB-KW"/>
</dbReference>
<name>A0AAW2QL38_9LAMI</name>
<evidence type="ECO:0000256" key="2">
    <source>
        <dbReference type="ARBA" id="ARBA00022723"/>
    </source>
</evidence>
<dbReference type="SUPFAM" id="SSF53098">
    <property type="entry name" value="Ribonuclease H-like"/>
    <property type="match status" value="1"/>
</dbReference>
<organism evidence="6">
    <name type="scientific">Sesamum calycinum</name>
    <dbReference type="NCBI Taxonomy" id="2727403"/>
    <lineage>
        <taxon>Eukaryota</taxon>
        <taxon>Viridiplantae</taxon>
        <taxon>Streptophyta</taxon>
        <taxon>Embryophyta</taxon>
        <taxon>Tracheophyta</taxon>
        <taxon>Spermatophyta</taxon>
        <taxon>Magnoliopsida</taxon>
        <taxon>eudicotyledons</taxon>
        <taxon>Gunneridae</taxon>
        <taxon>Pentapetalae</taxon>
        <taxon>asterids</taxon>
        <taxon>lamiids</taxon>
        <taxon>Lamiales</taxon>
        <taxon>Pedaliaceae</taxon>
        <taxon>Sesamum</taxon>
    </lineage>
</organism>
<evidence type="ECO:0000313" key="6">
    <source>
        <dbReference type="EMBL" id="KAL0368401.1"/>
    </source>
</evidence>
<keyword evidence="3" id="KW-0863">Zinc-finger</keyword>
<evidence type="ECO:0000256" key="3">
    <source>
        <dbReference type="ARBA" id="ARBA00022771"/>
    </source>
</evidence>
<evidence type="ECO:0000256" key="5">
    <source>
        <dbReference type="ARBA" id="ARBA00023242"/>
    </source>
</evidence>
<keyword evidence="2" id="KW-0479">Metal-binding</keyword>
<dbReference type="PANTHER" id="PTHR46481:SF10">
    <property type="entry name" value="ZINC FINGER BED DOMAIN-CONTAINING PROTEIN 39"/>
    <property type="match status" value="1"/>
</dbReference>
<comment type="caution">
    <text evidence="6">The sequence shown here is derived from an EMBL/GenBank/DDBJ whole genome shotgun (WGS) entry which is preliminary data.</text>
</comment>
<dbReference type="PANTHER" id="PTHR46481">
    <property type="entry name" value="ZINC FINGER BED DOMAIN-CONTAINING PROTEIN 4"/>
    <property type="match status" value="1"/>
</dbReference>
<dbReference type="AlphaFoldDB" id="A0AAW2QL38"/>
<dbReference type="InterPro" id="IPR012337">
    <property type="entry name" value="RNaseH-like_sf"/>
</dbReference>
<accession>A0AAW2QL38</accession>
<protein>
    <recommendedName>
        <fullName evidence="7">Zinc finger BED domain-containing protein RICESLEEPER 2-like</fullName>
    </recommendedName>
</protein>
<proteinExistence type="predicted"/>
<comment type="subcellular location">
    <subcellularLocation>
        <location evidence="1">Nucleus</location>
    </subcellularLocation>
</comment>
<evidence type="ECO:0000256" key="4">
    <source>
        <dbReference type="ARBA" id="ARBA00022833"/>
    </source>
</evidence>
<sequence length="277" mass="32408">MVITGHWIDESWQLQKRMLNFVHIPPLRRGLEIANAIWRCLEDWGIESKIHIISVDNASANDSAIENLKIYLRNKRRLLCEGRLFHVRCCAHILNLIAQDGLFEIKQIVDVIRDSVEYVRRSDARLEIFSEIVKQLNLSEKKLVDDCRTRWNSTYEMLAAAIKFKDVLPRFADRELHYDICPSAEDWTKAKKVCSVLELFWTATHIVSEVITLLQTCFLMRFETIATRTTLQFAMWTSETFALARARARQLVVSEITRVRARQLDLYKLVELELPDT</sequence>
<evidence type="ECO:0008006" key="7">
    <source>
        <dbReference type="Google" id="ProtNLM"/>
    </source>
</evidence>
<dbReference type="EMBL" id="JACGWM010000006">
    <property type="protein sequence ID" value="KAL0368401.1"/>
    <property type="molecule type" value="Genomic_DNA"/>
</dbReference>
<reference evidence="6" key="1">
    <citation type="submission" date="2020-06" db="EMBL/GenBank/DDBJ databases">
        <authorList>
            <person name="Li T."/>
            <person name="Hu X."/>
            <person name="Zhang T."/>
            <person name="Song X."/>
            <person name="Zhang H."/>
            <person name="Dai N."/>
            <person name="Sheng W."/>
            <person name="Hou X."/>
            <person name="Wei L."/>
        </authorList>
    </citation>
    <scope>NUCLEOTIDE SEQUENCE</scope>
    <source>
        <strain evidence="6">KEN8</strain>
        <tissue evidence="6">Leaf</tissue>
    </source>
</reference>
<evidence type="ECO:0000256" key="1">
    <source>
        <dbReference type="ARBA" id="ARBA00004123"/>
    </source>
</evidence>